<evidence type="ECO:0000313" key="2">
    <source>
        <dbReference type="Proteomes" id="UP001165960"/>
    </source>
</evidence>
<accession>A0ACC2TB92</accession>
<protein>
    <submittedName>
        <fullName evidence="1">Sterol homeostasis protein</fullName>
    </submittedName>
</protein>
<dbReference type="EMBL" id="QTSX02003100">
    <property type="protein sequence ID" value="KAJ9071823.1"/>
    <property type="molecule type" value="Genomic_DNA"/>
</dbReference>
<name>A0ACC2TB92_9FUNG</name>
<gene>
    <name evidence="1" type="primary">ARV1_2</name>
    <name evidence="1" type="ORF">DSO57_1033268</name>
</gene>
<evidence type="ECO:0000313" key="1">
    <source>
        <dbReference type="EMBL" id="KAJ9071823.1"/>
    </source>
</evidence>
<proteinExistence type="predicted"/>
<reference evidence="1" key="1">
    <citation type="submission" date="2022-04" db="EMBL/GenBank/DDBJ databases">
        <title>Genome of the entomopathogenic fungus Entomophthora muscae.</title>
        <authorList>
            <person name="Elya C."/>
            <person name="Lovett B.R."/>
            <person name="Lee E."/>
            <person name="Macias A.M."/>
            <person name="Hajek A.E."/>
            <person name="De Bivort B.L."/>
            <person name="Kasson M.T."/>
            <person name="De Fine Licht H.H."/>
            <person name="Stajich J.E."/>
        </authorList>
    </citation>
    <scope>NUCLEOTIDE SEQUENCE</scope>
    <source>
        <strain evidence="1">Berkeley</strain>
    </source>
</reference>
<organism evidence="1 2">
    <name type="scientific">Entomophthora muscae</name>
    <dbReference type="NCBI Taxonomy" id="34485"/>
    <lineage>
        <taxon>Eukaryota</taxon>
        <taxon>Fungi</taxon>
        <taxon>Fungi incertae sedis</taxon>
        <taxon>Zoopagomycota</taxon>
        <taxon>Entomophthoromycotina</taxon>
        <taxon>Entomophthoromycetes</taxon>
        <taxon>Entomophthorales</taxon>
        <taxon>Entomophthoraceae</taxon>
        <taxon>Entomophthora</taxon>
    </lineage>
</organism>
<sequence>MPVCVECGHSISKLVNEYGQGNIVLKKCSICDRFADKYLEHEGIVIFIDLLLHKPQVYRHILFNRIQYYDTGLPKISNGFSLNKPAQNEDALGYIYLLRSSMYSFFY</sequence>
<comment type="caution">
    <text evidence="1">The sequence shown here is derived from an EMBL/GenBank/DDBJ whole genome shotgun (WGS) entry which is preliminary data.</text>
</comment>
<keyword evidence="2" id="KW-1185">Reference proteome</keyword>
<dbReference type="Proteomes" id="UP001165960">
    <property type="component" value="Unassembled WGS sequence"/>
</dbReference>